<protein>
    <submittedName>
        <fullName evidence="2">Uncharacterized protein</fullName>
    </submittedName>
</protein>
<comment type="caution">
    <text evidence="2">The sequence shown here is derived from an EMBL/GenBank/DDBJ whole genome shotgun (WGS) entry which is preliminary data.</text>
</comment>
<dbReference type="Proteomes" id="UP001595696">
    <property type="component" value="Unassembled WGS sequence"/>
</dbReference>
<dbReference type="EMBL" id="JBHSAX010000014">
    <property type="protein sequence ID" value="MFC3964070.1"/>
    <property type="molecule type" value="Genomic_DNA"/>
</dbReference>
<feature type="compositionally biased region" description="Basic and acidic residues" evidence="1">
    <location>
        <begin position="14"/>
        <end position="31"/>
    </location>
</feature>
<reference evidence="3" key="1">
    <citation type="journal article" date="2019" name="Int. J. Syst. Evol. Microbiol.">
        <title>The Global Catalogue of Microorganisms (GCM) 10K type strain sequencing project: providing services to taxonomists for standard genome sequencing and annotation.</title>
        <authorList>
            <consortium name="The Broad Institute Genomics Platform"/>
            <consortium name="The Broad Institute Genome Sequencing Center for Infectious Disease"/>
            <person name="Wu L."/>
            <person name="Ma J."/>
        </authorList>
    </citation>
    <scope>NUCLEOTIDE SEQUENCE [LARGE SCALE GENOMIC DNA]</scope>
    <source>
        <strain evidence="3">CGMCC 4.7330</strain>
    </source>
</reference>
<keyword evidence="3" id="KW-1185">Reference proteome</keyword>
<evidence type="ECO:0000313" key="2">
    <source>
        <dbReference type="EMBL" id="MFC3964070.1"/>
    </source>
</evidence>
<feature type="region of interest" description="Disordered" evidence="1">
    <location>
        <begin position="14"/>
        <end position="33"/>
    </location>
</feature>
<gene>
    <name evidence="2" type="ORF">ACFO0B_18955</name>
</gene>
<evidence type="ECO:0000256" key="1">
    <source>
        <dbReference type="SAM" id="MobiDB-lite"/>
    </source>
</evidence>
<dbReference type="RefSeq" id="WP_378613781.1">
    <property type="nucleotide sequence ID" value="NZ_JBHSAX010000014.1"/>
</dbReference>
<organism evidence="2 3">
    <name type="scientific">Nocardia jiangsuensis</name>
    <dbReference type="NCBI Taxonomy" id="1691563"/>
    <lineage>
        <taxon>Bacteria</taxon>
        <taxon>Bacillati</taxon>
        <taxon>Actinomycetota</taxon>
        <taxon>Actinomycetes</taxon>
        <taxon>Mycobacteriales</taxon>
        <taxon>Nocardiaceae</taxon>
        <taxon>Nocardia</taxon>
    </lineage>
</organism>
<evidence type="ECO:0000313" key="3">
    <source>
        <dbReference type="Proteomes" id="UP001595696"/>
    </source>
</evidence>
<sequence length="62" mass="7017">MSDTLKSRIRLKLERQLAEDGTPDPEHDDTRQNAVRTDLLELDAVADDDPLIEELAARYLAP</sequence>
<proteinExistence type="predicted"/>
<name>A0ABV8DVV6_9NOCA</name>
<accession>A0ABV8DVV6</accession>